<sequence length="709" mass="80102">MKVMNTAELGFLEHLYLFIKISNNNGKTKQIVKSQKLITSLYQILETSKILNTYCNNVAHCETIRKEENNIEEAMERLPAHKKCPNGNKLAQKRVVQKVNKCIQVDMDLEEESLSADQCTATTICPPETLTLSRQPLRTSENSLSSQLPACSALPRQCASPLPALPPSPLPPPPPLWPCIGRSMVPMPPSSPTSCSNAAPDGASSGHESKPCPKKAKTPTLRMRPFDWQKLPWDVVRESRSMWASVTSSSDEVIEPDYTSIEQLFCVSQTSPKETAVPKIKEPKEITFIDMKKSLLLNIFLKQFKCSNEEVADMIEKGDRTKFDADTLKQLIKLLPEKHEIENLKSCKEKAKLANADQFYLLLLGIASYQLRIECMLLCEETSSLLDLLWPEAQIIKRACETLLTSHRLPIFCQLILKVGNFLNYGRHTGDAGGFKINTLLKLTETKANQTPITLLHHILEEVEKNQTDLLQLPNDLECVSKAAGINFEVMKAEADAHLKKLLKIEHNMSSINDLKAQYGKSIQGHINRSKELEEELATIEKKKAELADYLCEDRNKLSLEDVFNTMKTFRNLFIKALKENQERKEQATKAEKRKKLLEEEEAKRQKGEYGNIIQKGDVRPEACVTDALLVDIRKGFQLWKTTRNKSEPEIVPKTSPTETARKDFSIWSLNNKLTDVKMVRINWRSVTNCPPLSTVYNGGRIQAASETS</sequence>
<evidence type="ECO:0000256" key="2">
    <source>
        <dbReference type="SAM" id="MobiDB-lite"/>
    </source>
</evidence>
<comment type="caution">
    <text evidence="4">The sequence shown here is derived from an EMBL/GenBank/DDBJ whole genome shotgun (WGS) entry which is preliminary data.</text>
</comment>
<dbReference type="InterPro" id="IPR015425">
    <property type="entry name" value="FH2_Formin"/>
</dbReference>
<name>A0A4D9EZ20_9SAUR</name>
<dbReference type="OrthoDB" id="26518at2759"/>
<proteinExistence type="predicted"/>
<dbReference type="SMART" id="SM00498">
    <property type="entry name" value="FH2"/>
    <property type="match status" value="1"/>
</dbReference>
<dbReference type="Gene3D" id="1.20.58.2220">
    <property type="entry name" value="Formin, FH2 domain"/>
    <property type="match status" value="1"/>
</dbReference>
<keyword evidence="1" id="KW-0175">Coiled coil</keyword>
<dbReference type="EMBL" id="QXTE01000002">
    <property type="protein sequence ID" value="TFK15899.1"/>
    <property type="molecule type" value="Genomic_DNA"/>
</dbReference>
<accession>A0A4D9EZ20</accession>
<evidence type="ECO:0000313" key="5">
    <source>
        <dbReference type="Proteomes" id="UP000297703"/>
    </source>
</evidence>
<dbReference type="PROSITE" id="PS51444">
    <property type="entry name" value="FH2"/>
    <property type="match status" value="1"/>
</dbReference>
<dbReference type="STRING" id="55544.A0A4D9EZ20"/>
<organism evidence="4 5">
    <name type="scientific">Platysternon megacephalum</name>
    <name type="common">big-headed turtle</name>
    <dbReference type="NCBI Taxonomy" id="55544"/>
    <lineage>
        <taxon>Eukaryota</taxon>
        <taxon>Metazoa</taxon>
        <taxon>Chordata</taxon>
        <taxon>Craniata</taxon>
        <taxon>Vertebrata</taxon>
        <taxon>Euteleostomi</taxon>
        <taxon>Archelosauria</taxon>
        <taxon>Testudinata</taxon>
        <taxon>Testudines</taxon>
        <taxon>Cryptodira</taxon>
        <taxon>Durocryptodira</taxon>
        <taxon>Testudinoidea</taxon>
        <taxon>Platysternidae</taxon>
        <taxon>Platysternon</taxon>
    </lineage>
</organism>
<dbReference type="SUPFAM" id="SSF101447">
    <property type="entry name" value="Formin homology 2 domain (FH2 domain)"/>
    <property type="match status" value="1"/>
</dbReference>
<evidence type="ECO:0000256" key="1">
    <source>
        <dbReference type="SAM" id="Coils"/>
    </source>
</evidence>
<evidence type="ECO:0000259" key="3">
    <source>
        <dbReference type="PROSITE" id="PS51444"/>
    </source>
</evidence>
<feature type="region of interest" description="Disordered" evidence="2">
    <location>
        <begin position="188"/>
        <end position="218"/>
    </location>
</feature>
<dbReference type="PANTHER" id="PTHR46345">
    <property type="entry name" value="INVERTED FORMIN-2"/>
    <property type="match status" value="1"/>
</dbReference>
<dbReference type="Pfam" id="PF02181">
    <property type="entry name" value="FH2"/>
    <property type="match status" value="1"/>
</dbReference>
<gene>
    <name evidence="4" type="ORF">DR999_PMT00301</name>
</gene>
<keyword evidence="5" id="KW-1185">Reference proteome</keyword>
<reference evidence="4 5" key="1">
    <citation type="submission" date="2019-04" db="EMBL/GenBank/DDBJ databases">
        <title>Draft genome of the big-headed turtle Platysternon megacephalum.</title>
        <authorList>
            <person name="Gong S."/>
        </authorList>
    </citation>
    <scope>NUCLEOTIDE SEQUENCE [LARGE SCALE GENOMIC DNA]</scope>
    <source>
        <strain evidence="4">DO16091913</strain>
        <tissue evidence="4">Muscle</tissue>
    </source>
</reference>
<evidence type="ECO:0000313" key="4">
    <source>
        <dbReference type="EMBL" id="TFK15899.1"/>
    </source>
</evidence>
<feature type="domain" description="FH2" evidence="3">
    <location>
        <begin position="213"/>
        <end position="600"/>
    </location>
</feature>
<protein>
    <submittedName>
        <fullName evidence="4">Protein WWC2</fullName>
    </submittedName>
</protein>
<dbReference type="Proteomes" id="UP000297703">
    <property type="component" value="Unassembled WGS sequence"/>
</dbReference>
<dbReference type="AlphaFoldDB" id="A0A4D9EZ20"/>
<reference evidence="4 5" key="2">
    <citation type="submission" date="2019-04" db="EMBL/GenBank/DDBJ databases">
        <title>The genome sequence of big-headed turtle.</title>
        <authorList>
            <person name="Gong S."/>
        </authorList>
    </citation>
    <scope>NUCLEOTIDE SEQUENCE [LARGE SCALE GENOMIC DNA]</scope>
    <source>
        <strain evidence="4">DO16091913</strain>
        <tissue evidence="4">Muscle</tissue>
    </source>
</reference>
<dbReference type="InterPro" id="IPR042201">
    <property type="entry name" value="FH2_Formin_sf"/>
</dbReference>
<feature type="coiled-coil region" evidence="1">
    <location>
        <begin position="523"/>
        <end position="601"/>
    </location>
</feature>
<dbReference type="PANTHER" id="PTHR46345:SF5">
    <property type="entry name" value="INVERTED FORMIN-2"/>
    <property type="match status" value="1"/>
</dbReference>